<accession>A0A015MGC5</accession>
<dbReference type="AlphaFoldDB" id="A0A015MGC5"/>
<dbReference type="Proteomes" id="UP000022910">
    <property type="component" value="Unassembled WGS sequence"/>
</dbReference>
<proteinExistence type="predicted"/>
<dbReference type="OrthoDB" id="2426790at2759"/>
<organism evidence="1 2">
    <name type="scientific">Rhizophagus irregularis (strain DAOM 197198w)</name>
    <name type="common">Glomus intraradices</name>
    <dbReference type="NCBI Taxonomy" id="1432141"/>
    <lineage>
        <taxon>Eukaryota</taxon>
        <taxon>Fungi</taxon>
        <taxon>Fungi incertae sedis</taxon>
        <taxon>Mucoromycota</taxon>
        <taxon>Glomeromycotina</taxon>
        <taxon>Glomeromycetes</taxon>
        <taxon>Glomerales</taxon>
        <taxon>Glomeraceae</taxon>
        <taxon>Rhizophagus</taxon>
    </lineage>
</organism>
<sequence length="252" mass="29800">MSNSNQQRPYKEKNYPISPEIIYYGDRKFVYIVIQEGIYPPAVNYTEAPNYFPIPDNYTIKTTWCQANNSRTIQCSIYYVEEKPHYLICFRDNLQYQIITPDRRTAVSGVHLFGLQLKCINRNRKGRPRELKLHKESSKTTQIKRAKGLAKKEQMHFENTIKDFYNPKDRVVLKAIDFTVENKEYHVTFGDENYVKKKQKLQSIAYVQDVENIPRDAYRHLAAVESILPREYAISQTRQEINAYMEELIPIN</sequence>
<reference evidence="1 2" key="1">
    <citation type="submission" date="2014-02" db="EMBL/GenBank/DDBJ databases">
        <title>Single nucleus genome sequencing reveals high similarity among nuclei of an endomycorrhizal fungus.</title>
        <authorList>
            <person name="Lin K."/>
            <person name="Geurts R."/>
            <person name="Zhang Z."/>
            <person name="Limpens E."/>
            <person name="Saunders D.G."/>
            <person name="Mu D."/>
            <person name="Pang E."/>
            <person name="Cao H."/>
            <person name="Cha H."/>
            <person name="Lin T."/>
            <person name="Zhou Q."/>
            <person name="Shang Y."/>
            <person name="Li Y."/>
            <person name="Ivanov S."/>
            <person name="Sharma T."/>
            <person name="Velzen R.V."/>
            <person name="Ruijter N.D."/>
            <person name="Aanen D.K."/>
            <person name="Win J."/>
            <person name="Kamoun S."/>
            <person name="Bisseling T."/>
            <person name="Huang S."/>
        </authorList>
    </citation>
    <scope>NUCLEOTIDE SEQUENCE [LARGE SCALE GENOMIC DNA]</scope>
    <source>
        <strain evidence="2">DAOM197198w</strain>
    </source>
</reference>
<keyword evidence="2" id="KW-1185">Reference proteome</keyword>
<comment type="caution">
    <text evidence="1">The sequence shown here is derived from an EMBL/GenBank/DDBJ whole genome shotgun (WGS) entry which is preliminary data.</text>
</comment>
<dbReference type="EMBL" id="JEMT01020301">
    <property type="protein sequence ID" value="EXX65888.1"/>
    <property type="molecule type" value="Genomic_DNA"/>
</dbReference>
<gene>
    <name evidence="1" type="ORF">RirG_129020</name>
</gene>
<dbReference type="HOGENOM" id="CLU_077475_0_0_1"/>
<evidence type="ECO:0000313" key="1">
    <source>
        <dbReference type="EMBL" id="EXX65888.1"/>
    </source>
</evidence>
<evidence type="ECO:0000313" key="2">
    <source>
        <dbReference type="Proteomes" id="UP000022910"/>
    </source>
</evidence>
<name>A0A015MGC5_RHIIW</name>
<protein>
    <submittedName>
        <fullName evidence="1">Uncharacterized protein</fullName>
    </submittedName>
</protein>